<dbReference type="Proteomes" id="UP001597458">
    <property type="component" value="Unassembled WGS sequence"/>
</dbReference>
<keyword evidence="3" id="KW-1185">Reference proteome</keyword>
<dbReference type="InterPro" id="IPR014824">
    <property type="entry name" value="Nfu/NifU_N"/>
</dbReference>
<reference evidence="3" key="1">
    <citation type="journal article" date="2019" name="Int. J. Syst. Evol. Microbiol.">
        <title>The Global Catalogue of Microorganisms (GCM) 10K type strain sequencing project: providing services to taxonomists for standard genome sequencing and annotation.</title>
        <authorList>
            <consortium name="The Broad Institute Genomics Platform"/>
            <consortium name="The Broad Institute Genome Sequencing Center for Infectious Disease"/>
            <person name="Wu L."/>
            <person name="Ma J."/>
        </authorList>
    </citation>
    <scope>NUCLEOTIDE SEQUENCE [LARGE SCALE GENOMIC DNA]</scope>
    <source>
        <strain evidence="3">TISTR 2241</strain>
    </source>
</reference>
<protein>
    <submittedName>
        <fullName evidence="2">NifU N-terminal domain-containing protein</fullName>
    </submittedName>
</protein>
<evidence type="ECO:0000313" key="3">
    <source>
        <dbReference type="Proteomes" id="UP001597458"/>
    </source>
</evidence>
<dbReference type="Gene3D" id="3.30.1370.70">
    <property type="entry name" value="Scaffold protein Nfu/NifU, N-terminal domain"/>
    <property type="match status" value="1"/>
</dbReference>
<feature type="domain" description="Scaffold protein Nfu/NifU N-terminal" evidence="1">
    <location>
        <begin position="3"/>
        <end position="84"/>
    </location>
</feature>
<gene>
    <name evidence="2" type="ORF">ACFSTF_07325</name>
</gene>
<dbReference type="Pfam" id="PF08712">
    <property type="entry name" value="Nfu_N"/>
    <property type="match status" value="1"/>
</dbReference>
<sequence length="85" mass="9441">MEIRAESTPNPNAIKFTSVNALFENRISAKKGESIDHPLASQIIKLEGVDNVFGFGDFLTVNKVSDVSWEDLLPKVEAIFKNYQG</sequence>
<dbReference type="EMBL" id="JBHUMR010000008">
    <property type="protein sequence ID" value="MFD2617121.1"/>
    <property type="molecule type" value="Genomic_DNA"/>
</dbReference>
<dbReference type="SUPFAM" id="SSF110836">
    <property type="entry name" value="Hypothetical protein SAV1430"/>
    <property type="match status" value="1"/>
</dbReference>
<evidence type="ECO:0000313" key="2">
    <source>
        <dbReference type="EMBL" id="MFD2617121.1"/>
    </source>
</evidence>
<accession>A0ABW5PQH2</accession>
<dbReference type="SMART" id="SM00932">
    <property type="entry name" value="Nfu_N"/>
    <property type="match status" value="1"/>
</dbReference>
<evidence type="ECO:0000259" key="1">
    <source>
        <dbReference type="SMART" id="SM00932"/>
    </source>
</evidence>
<comment type="caution">
    <text evidence="2">The sequence shown here is derived from an EMBL/GenBank/DDBJ whole genome shotgun (WGS) entry which is preliminary data.</text>
</comment>
<dbReference type="InterPro" id="IPR036498">
    <property type="entry name" value="Nfu/NifU_N_sf"/>
</dbReference>
<name>A0ABW5PQH2_9BACI</name>
<dbReference type="RefSeq" id="WP_141189062.1">
    <property type="nucleotide sequence ID" value="NZ_JBHUMR010000008.1"/>
</dbReference>
<organism evidence="2 3">
    <name type="scientific">Terrilactibacillus laevilacticus</name>
    <dbReference type="NCBI Taxonomy" id="1380157"/>
    <lineage>
        <taxon>Bacteria</taxon>
        <taxon>Bacillati</taxon>
        <taxon>Bacillota</taxon>
        <taxon>Bacilli</taxon>
        <taxon>Bacillales</taxon>
        <taxon>Bacillaceae</taxon>
        <taxon>Terrilactibacillus</taxon>
    </lineage>
</organism>
<proteinExistence type="predicted"/>